<dbReference type="EMBL" id="GEDV01002081">
    <property type="protein sequence ID" value="JAP86476.1"/>
    <property type="molecule type" value="Transcribed_RNA"/>
</dbReference>
<accession>A0A131Z7Q0</accession>
<feature type="region of interest" description="Disordered" evidence="1">
    <location>
        <begin position="116"/>
        <end position="154"/>
    </location>
</feature>
<evidence type="ECO:0000313" key="3">
    <source>
        <dbReference type="EMBL" id="JAP86476.1"/>
    </source>
</evidence>
<sequence length="859" mass="94364">MRFLLALPVAALFVLWAGTKTGLCLTPCPSHCSATRVIVVKDKVVTTEEGPRAKIVAEITLALQKAKPNVKKTKIKIGLTWVLVPVTLKEQIQDAVKKFPELKNLIVSIVVSKVEPPRKPTPKPKPTTKPKPTPKPTQTPKPKPLPPIPHKPPMPVVQLEDVNRPVVVPPTPATVKPEVRAAIELLLNFPNHMPTIFAYLVKIGAKFQDTTKPITGVKVGGTFVKFPKPIQLGYEISVNGKSFNLPRDSKQLAVYVQTHLHVLTVTVQILHQLGAEFTVDGGGKISSFVIFGKKQTFPKPVGGSVFVQGRIYYLPKDIKVLLKTVKNNPAEFFKIEFLLVAYGVRITKSSGGRVLRAVYGGGSYDISVKKPVSITIGQKSYDIPADLEEIFRSPVGLQVGVVLQALQLAKVPLKVDRNTGVVTGIVVGGVTVPFPVTVDLRLKLYGEQYVIPRDLGKIVAVLEKKNMPSLVLSILYSRYGVVPVRNADQVVVALSFGDMRFAVKARPLTVLVIAGVKLLLPRDADKIYGLLSSNKVTPLQLLRALQLVGYTFVAGPDGKLSMIQKGAERIQLNFSLHLYVEYDNRKYFMPNDFPLLVEVISKLSGPQLASVMGSLNGYGAVMAVKGAKVVLLFNGIKYETTLKSRPGAKVGLVVHMGNKTFSLPKDLKAIASYANGRGAAVIKLLIQLFKAHGVKVNQSPKGLIISIVIDGKTYSVSGGGNEPGGQVRVTIRGRKFWIPKEMARLPDLFTGFHYSELLVALMRMGATVLSDNTSKFYAFRYKGHMYHFTRKFVVAVRVDRTGVKYRIPVDLKNLAKTLSKGRWVWHDVRKTLTYAGLTLSEGDEEIKSFSFQGKTYKVR</sequence>
<keyword evidence="2" id="KW-0732">Signal</keyword>
<feature type="signal peptide" evidence="2">
    <location>
        <begin position="1"/>
        <end position="21"/>
    </location>
</feature>
<dbReference type="AlphaFoldDB" id="A0A131Z7Q0"/>
<evidence type="ECO:0000256" key="1">
    <source>
        <dbReference type="SAM" id="MobiDB-lite"/>
    </source>
</evidence>
<proteinExistence type="predicted"/>
<evidence type="ECO:0000256" key="2">
    <source>
        <dbReference type="SAM" id="SignalP"/>
    </source>
</evidence>
<feature type="compositionally biased region" description="Pro residues" evidence="1">
    <location>
        <begin position="129"/>
        <end position="154"/>
    </location>
</feature>
<protein>
    <submittedName>
        <fullName evidence="3">Immunoglobulin G binding protein A</fullName>
    </submittedName>
</protein>
<name>A0A131Z7Q0_RHIAP</name>
<reference evidence="3" key="1">
    <citation type="journal article" date="2016" name="Ticks Tick Borne Dis.">
        <title>De novo assembly and annotation of the salivary gland transcriptome of Rhipicephalus appendiculatus male and female ticks during blood feeding.</title>
        <authorList>
            <person name="de Castro M.H."/>
            <person name="de Klerk D."/>
            <person name="Pienaar R."/>
            <person name="Latif A.A."/>
            <person name="Rees D.J."/>
            <person name="Mans B.J."/>
        </authorList>
    </citation>
    <scope>NUCLEOTIDE SEQUENCE</scope>
    <source>
        <tissue evidence="3">Salivary glands</tissue>
    </source>
</reference>
<organism evidence="3">
    <name type="scientific">Rhipicephalus appendiculatus</name>
    <name type="common">Brown ear tick</name>
    <dbReference type="NCBI Taxonomy" id="34631"/>
    <lineage>
        <taxon>Eukaryota</taxon>
        <taxon>Metazoa</taxon>
        <taxon>Ecdysozoa</taxon>
        <taxon>Arthropoda</taxon>
        <taxon>Chelicerata</taxon>
        <taxon>Arachnida</taxon>
        <taxon>Acari</taxon>
        <taxon>Parasitiformes</taxon>
        <taxon>Ixodida</taxon>
        <taxon>Ixodoidea</taxon>
        <taxon>Ixodidae</taxon>
        <taxon>Rhipicephalinae</taxon>
        <taxon>Rhipicephalus</taxon>
        <taxon>Rhipicephalus</taxon>
    </lineage>
</organism>
<feature type="chain" id="PRO_5007286928" evidence="2">
    <location>
        <begin position="22"/>
        <end position="859"/>
    </location>
</feature>